<name>A0A1A0N1R1_MYCMU</name>
<evidence type="ECO:0000313" key="3">
    <source>
        <dbReference type="Proteomes" id="UP000093962"/>
    </source>
</evidence>
<dbReference type="AlphaFoldDB" id="A0A1A0N1R1"/>
<reference evidence="2 3" key="1">
    <citation type="submission" date="2016-06" db="EMBL/GenBank/DDBJ databases">
        <authorList>
            <person name="Kjaerup R.B."/>
            <person name="Dalgaard T.S."/>
            <person name="Juul-Madsen H.R."/>
        </authorList>
    </citation>
    <scope>NUCLEOTIDE SEQUENCE [LARGE SCALE GENOMIC DNA]</scope>
    <source>
        <strain evidence="2 3">1199456.5</strain>
    </source>
</reference>
<comment type="caution">
    <text evidence="2">The sequence shown here is derived from an EMBL/GenBank/DDBJ whole genome shotgun (WGS) entry which is preliminary data.</text>
</comment>
<accession>A0A1A0N1R1</accession>
<feature type="region of interest" description="Disordered" evidence="1">
    <location>
        <begin position="1"/>
        <end position="20"/>
    </location>
</feature>
<dbReference type="Proteomes" id="UP000093962">
    <property type="component" value="Unassembled WGS sequence"/>
</dbReference>
<proteinExistence type="predicted"/>
<sequence>MRLVLPATASGQGPAELPVQPVLQPRGHRQTRRLLPMRHRRVRRLPPRCRWLHQSVSPEVA</sequence>
<gene>
    <name evidence="2" type="ORF">A5642_10050</name>
</gene>
<dbReference type="EMBL" id="LZSF01000028">
    <property type="protein sequence ID" value="OBA91567.1"/>
    <property type="molecule type" value="Genomic_DNA"/>
</dbReference>
<protein>
    <submittedName>
        <fullName evidence="2">Uncharacterized protein</fullName>
    </submittedName>
</protein>
<evidence type="ECO:0000313" key="2">
    <source>
        <dbReference type="EMBL" id="OBA91567.1"/>
    </source>
</evidence>
<organism evidence="2 3">
    <name type="scientific">Mycolicibacterium mucogenicum</name>
    <name type="common">Mycobacterium mucogenicum</name>
    <dbReference type="NCBI Taxonomy" id="56689"/>
    <lineage>
        <taxon>Bacteria</taxon>
        <taxon>Bacillati</taxon>
        <taxon>Actinomycetota</taxon>
        <taxon>Actinomycetes</taxon>
        <taxon>Mycobacteriales</taxon>
        <taxon>Mycobacteriaceae</taxon>
        <taxon>Mycolicibacterium</taxon>
    </lineage>
</organism>
<evidence type="ECO:0000256" key="1">
    <source>
        <dbReference type="SAM" id="MobiDB-lite"/>
    </source>
</evidence>